<feature type="non-terminal residue" evidence="1">
    <location>
        <position position="110"/>
    </location>
</feature>
<keyword evidence="2" id="KW-1185">Reference proteome</keyword>
<name>A0A8T2CTA1_9BRAS</name>
<organism evidence="1 2">
    <name type="scientific">Arabidopsis thaliana x Arabidopsis arenosa</name>
    <dbReference type="NCBI Taxonomy" id="1240361"/>
    <lineage>
        <taxon>Eukaryota</taxon>
        <taxon>Viridiplantae</taxon>
        <taxon>Streptophyta</taxon>
        <taxon>Embryophyta</taxon>
        <taxon>Tracheophyta</taxon>
        <taxon>Spermatophyta</taxon>
        <taxon>Magnoliopsida</taxon>
        <taxon>eudicotyledons</taxon>
        <taxon>Gunneridae</taxon>
        <taxon>Pentapetalae</taxon>
        <taxon>rosids</taxon>
        <taxon>malvids</taxon>
        <taxon>Brassicales</taxon>
        <taxon>Brassicaceae</taxon>
        <taxon>Camelineae</taxon>
        <taxon>Arabidopsis</taxon>
    </lineage>
</organism>
<proteinExistence type="predicted"/>
<evidence type="ECO:0000313" key="2">
    <source>
        <dbReference type="Proteomes" id="UP000694240"/>
    </source>
</evidence>
<feature type="non-terminal residue" evidence="1">
    <location>
        <position position="1"/>
    </location>
</feature>
<reference evidence="1 2" key="1">
    <citation type="submission" date="2020-12" db="EMBL/GenBank/DDBJ databases">
        <title>Concerted genomic and epigenomic changes stabilize Arabidopsis allopolyploids.</title>
        <authorList>
            <person name="Chen Z."/>
        </authorList>
    </citation>
    <scope>NUCLEOTIDE SEQUENCE [LARGE SCALE GENOMIC DNA]</scope>
    <source>
        <strain evidence="1">Allo738</strain>
        <tissue evidence="1">Leaf</tissue>
    </source>
</reference>
<dbReference type="AlphaFoldDB" id="A0A8T2CTA1"/>
<gene>
    <name evidence="1" type="ORF">ISN45_At05g005210</name>
</gene>
<dbReference type="Proteomes" id="UP000694240">
    <property type="component" value="Chromosome 5"/>
</dbReference>
<comment type="caution">
    <text evidence="1">The sequence shown here is derived from an EMBL/GenBank/DDBJ whole genome shotgun (WGS) entry which is preliminary data.</text>
</comment>
<dbReference type="EMBL" id="JAEFBK010000005">
    <property type="protein sequence ID" value="KAG7601330.1"/>
    <property type="molecule type" value="Genomic_DNA"/>
</dbReference>
<accession>A0A8T2CTA1</accession>
<sequence>DKLIHNQSQFLCLLNFHYVHSCDIFDMFISSSIQQAKEPLRNHLTRVTIQNDNDYLLGIQCKPGDDDLGFHILTKDLLLCFSSCSHVKQKMARRIRLTKTLIFNMDELCT</sequence>
<evidence type="ECO:0000313" key="1">
    <source>
        <dbReference type="EMBL" id="KAG7601330.1"/>
    </source>
</evidence>
<protein>
    <submittedName>
        <fullName evidence="1">Uncharacterized protein</fullName>
    </submittedName>
</protein>